<organism evidence="4 5">
    <name type="scientific">Clydaea vesicula</name>
    <dbReference type="NCBI Taxonomy" id="447962"/>
    <lineage>
        <taxon>Eukaryota</taxon>
        <taxon>Fungi</taxon>
        <taxon>Fungi incertae sedis</taxon>
        <taxon>Chytridiomycota</taxon>
        <taxon>Chytridiomycota incertae sedis</taxon>
        <taxon>Chytridiomycetes</taxon>
        <taxon>Lobulomycetales</taxon>
        <taxon>Lobulomycetaceae</taxon>
        <taxon>Clydaea</taxon>
    </lineage>
</organism>
<dbReference type="EMBL" id="JADGJW010000431">
    <property type="protein sequence ID" value="KAJ3217346.1"/>
    <property type="molecule type" value="Genomic_DNA"/>
</dbReference>
<accession>A0AAD5XUW3</accession>
<evidence type="ECO:0000313" key="5">
    <source>
        <dbReference type="Proteomes" id="UP001211065"/>
    </source>
</evidence>
<dbReference type="InterPro" id="IPR036322">
    <property type="entry name" value="WD40_repeat_dom_sf"/>
</dbReference>
<dbReference type="SMART" id="SM00320">
    <property type="entry name" value="WD40"/>
    <property type="match status" value="2"/>
</dbReference>
<keyword evidence="5" id="KW-1185">Reference proteome</keyword>
<protein>
    <submittedName>
        <fullName evidence="4">Autophagy protein</fullName>
    </submittedName>
</protein>
<proteinExistence type="inferred from homology"/>
<dbReference type="GO" id="GO:0005737">
    <property type="term" value="C:cytoplasm"/>
    <property type="evidence" value="ECO:0007669"/>
    <property type="project" value="UniProtKB-ARBA"/>
</dbReference>
<comment type="similarity">
    <text evidence="3">Belongs to the WD repeat PROPPIN family.</text>
</comment>
<keyword evidence="2" id="KW-0677">Repeat</keyword>
<evidence type="ECO:0000256" key="3">
    <source>
        <dbReference type="ARBA" id="ARBA00025740"/>
    </source>
</evidence>
<evidence type="ECO:0000313" key="4">
    <source>
        <dbReference type="EMBL" id="KAJ3217346.1"/>
    </source>
</evidence>
<dbReference type="InterPro" id="IPR015943">
    <property type="entry name" value="WD40/YVTN_repeat-like_dom_sf"/>
</dbReference>
<dbReference type="AlphaFoldDB" id="A0AAD5XUW3"/>
<dbReference type="InterPro" id="IPR001680">
    <property type="entry name" value="WD40_rpt"/>
</dbReference>
<dbReference type="PANTHER" id="PTHR11227">
    <property type="entry name" value="WD-REPEAT PROTEIN INTERACTING WITH PHOSPHOINOSIDES WIPI -RELATED"/>
    <property type="match status" value="1"/>
</dbReference>
<sequence>MSNMSQIEIIECRYSENAPFALSPSSNNCYIAYVENGKVNNGLVHIHDLLQQINVKVIEAHLSPISYLSFSFDGTLLATSSDKGTVIRVFSIPSGTRLFQFRRGTYVAKIYSISFSPDNNYLCCSSDTDTVHIFKLDSVNNSDTFDLKTNTIEKNLTPVNALIPTSVGSLWELKRDFAFCKLPFSQKTLNVKPNLPVFNVCSMSADQCVSVANFDGRFYKFKLNTIFGGECFLLREEILL</sequence>
<dbReference type="Gene3D" id="2.130.10.10">
    <property type="entry name" value="YVTN repeat-like/Quinoprotein amine dehydrogenase"/>
    <property type="match status" value="1"/>
</dbReference>
<comment type="caution">
    <text evidence="4">The sequence shown here is derived from an EMBL/GenBank/DDBJ whole genome shotgun (WGS) entry which is preliminary data.</text>
</comment>
<evidence type="ECO:0000256" key="2">
    <source>
        <dbReference type="ARBA" id="ARBA00022737"/>
    </source>
</evidence>
<name>A0AAD5XUW3_9FUNG</name>
<dbReference type="Pfam" id="PF21032">
    <property type="entry name" value="PROPPIN"/>
    <property type="match status" value="1"/>
</dbReference>
<dbReference type="InterPro" id="IPR048720">
    <property type="entry name" value="PROPPIN"/>
</dbReference>
<gene>
    <name evidence="4" type="primary">ATG18_1</name>
    <name evidence="4" type="ORF">HK099_005511</name>
</gene>
<keyword evidence="1" id="KW-0853">WD repeat</keyword>
<dbReference type="Proteomes" id="UP001211065">
    <property type="component" value="Unassembled WGS sequence"/>
</dbReference>
<evidence type="ECO:0000256" key="1">
    <source>
        <dbReference type="ARBA" id="ARBA00022574"/>
    </source>
</evidence>
<dbReference type="SUPFAM" id="SSF50978">
    <property type="entry name" value="WD40 repeat-like"/>
    <property type="match status" value="1"/>
</dbReference>
<reference evidence="4" key="1">
    <citation type="submission" date="2020-05" db="EMBL/GenBank/DDBJ databases">
        <title>Phylogenomic resolution of chytrid fungi.</title>
        <authorList>
            <person name="Stajich J.E."/>
            <person name="Amses K."/>
            <person name="Simmons R."/>
            <person name="Seto K."/>
            <person name="Myers J."/>
            <person name="Bonds A."/>
            <person name="Quandt C.A."/>
            <person name="Barry K."/>
            <person name="Liu P."/>
            <person name="Grigoriev I."/>
            <person name="Longcore J.E."/>
            <person name="James T.Y."/>
        </authorList>
    </citation>
    <scope>NUCLEOTIDE SEQUENCE</scope>
    <source>
        <strain evidence="4">JEL0476</strain>
    </source>
</reference>